<reference evidence="6" key="1">
    <citation type="submission" date="2020-04" db="EMBL/GenBank/DDBJ databases">
        <authorList>
            <person name="Alioto T."/>
            <person name="Alioto T."/>
            <person name="Gomez Garrido J."/>
        </authorList>
    </citation>
    <scope>NUCLEOTIDE SEQUENCE</scope>
    <source>
        <strain evidence="6">A484AB</strain>
    </source>
</reference>
<evidence type="ECO:0000256" key="5">
    <source>
        <dbReference type="RuleBase" id="RU000488"/>
    </source>
</evidence>
<evidence type="ECO:0000313" key="6">
    <source>
        <dbReference type="EMBL" id="CAB3977924.1"/>
    </source>
</evidence>
<keyword evidence="3 5" id="KW-0812">Transmembrane</keyword>
<evidence type="ECO:0000256" key="4">
    <source>
        <dbReference type="ARBA" id="ARBA00023136"/>
    </source>
</evidence>
<dbReference type="PANTHER" id="PTHR46181:SF3">
    <property type="entry name" value="MITOCHONDRIAL GLYCINE TRANSPORTER"/>
    <property type="match status" value="1"/>
</dbReference>
<name>A0A7D9H835_PARCT</name>
<dbReference type="InterPro" id="IPR023395">
    <property type="entry name" value="MCP_dom_sf"/>
</dbReference>
<comment type="similarity">
    <text evidence="2 5">Belongs to the mitochondrial carrier (TC 2.A.29) family.</text>
</comment>
<protein>
    <submittedName>
        <fullName evidence="6">Solute carrier family 25 member 38</fullName>
    </submittedName>
</protein>
<dbReference type="PANTHER" id="PTHR46181">
    <property type="entry name" value="MITOCHONDRIAL GLYCINE TRANSPORTER"/>
    <property type="match status" value="1"/>
</dbReference>
<gene>
    <name evidence="6" type="ORF">PACLA_8A007769</name>
</gene>
<evidence type="ECO:0000313" key="7">
    <source>
        <dbReference type="Proteomes" id="UP001152795"/>
    </source>
</evidence>
<dbReference type="GO" id="GO:0005739">
    <property type="term" value="C:mitochondrion"/>
    <property type="evidence" value="ECO:0007669"/>
    <property type="project" value="TreeGrafter"/>
</dbReference>
<evidence type="ECO:0000256" key="1">
    <source>
        <dbReference type="ARBA" id="ARBA00004141"/>
    </source>
</evidence>
<sequence>MSEKRARNVPTAIISGSFSGTISTLLLQPLDLLKTRIQIDKYNRSKGLWKTFKDVVKNEKVKALWMGTIPSLYRTVPGVGIYYGCLHLLDGGLRERPSNLKRFASGATARSCAVLCLMPVNVIKIRFESGKYHYRTVPKAFSYIWSTEGIQGLYRGSFTTVLRDAPFSGAYLMFYGRIKEIAKQSLGKEELNSSVVSICGLISGILASVLTHPADVVKTAIQASTEPYHNVTIVKNIFKETGLQGFFKGFVPRALRRTLISAMSWTVYEKIMSIIGIK</sequence>
<dbReference type="GO" id="GO:0016020">
    <property type="term" value="C:membrane"/>
    <property type="evidence" value="ECO:0007669"/>
    <property type="project" value="UniProtKB-SubCell"/>
</dbReference>
<proteinExistence type="inferred from homology"/>
<dbReference type="SUPFAM" id="SSF103506">
    <property type="entry name" value="Mitochondrial carrier"/>
    <property type="match status" value="1"/>
</dbReference>
<dbReference type="AlphaFoldDB" id="A0A7D9H835"/>
<dbReference type="InterPro" id="IPR018108">
    <property type="entry name" value="MCP_transmembrane"/>
</dbReference>
<keyword evidence="4" id="KW-0472">Membrane</keyword>
<comment type="subcellular location">
    <subcellularLocation>
        <location evidence="1">Membrane</location>
        <topology evidence="1">Multi-pass membrane protein</topology>
    </subcellularLocation>
</comment>
<dbReference type="Gene3D" id="1.50.40.10">
    <property type="entry name" value="Mitochondrial carrier domain"/>
    <property type="match status" value="2"/>
</dbReference>
<dbReference type="PROSITE" id="PS50920">
    <property type="entry name" value="SOLCAR"/>
    <property type="match status" value="3"/>
</dbReference>
<dbReference type="EMBL" id="CACRXK020000080">
    <property type="protein sequence ID" value="CAB3977924.1"/>
    <property type="molecule type" value="Genomic_DNA"/>
</dbReference>
<organism evidence="6 7">
    <name type="scientific">Paramuricea clavata</name>
    <name type="common">Red gorgonian</name>
    <name type="synonym">Violescent sea-whip</name>
    <dbReference type="NCBI Taxonomy" id="317549"/>
    <lineage>
        <taxon>Eukaryota</taxon>
        <taxon>Metazoa</taxon>
        <taxon>Cnidaria</taxon>
        <taxon>Anthozoa</taxon>
        <taxon>Octocorallia</taxon>
        <taxon>Malacalcyonacea</taxon>
        <taxon>Plexauridae</taxon>
        <taxon>Paramuricea</taxon>
    </lineage>
</organism>
<evidence type="ECO:0000256" key="3">
    <source>
        <dbReference type="ARBA" id="ARBA00022692"/>
    </source>
</evidence>
<dbReference type="Proteomes" id="UP001152795">
    <property type="component" value="Unassembled WGS sequence"/>
</dbReference>
<keyword evidence="7" id="KW-1185">Reference proteome</keyword>
<accession>A0A7D9H835</accession>
<comment type="caution">
    <text evidence="6">The sequence shown here is derived from an EMBL/GenBank/DDBJ whole genome shotgun (WGS) entry which is preliminary data.</text>
</comment>
<dbReference type="GO" id="GO:0015187">
    <property type="term" value="F:glycine transmembrane transporter activity"/>
    <property type="evidence" value="ECO:0007669"/>
    <property type="project" value="TreeGrafter"/>
</dbReference>
<dbReference type="Pfam" id="PF00153">
    <property type="entry name" value="Mito_carr"/>
    <property type="match status" value="3"/>
</dbReference>
<keyword evidence="5" id="KW-0813">Transport</keyword>
<evidence type="ECO:0000256" key="2">
    <source>
        <dbReference type="ARBA" id="ARBA00006375"/>
    </source>
</evidence>
<dbReference type="OrthoDB" id="1924968at2759"/>
<dbReference type="GO" id="GO:1904983">
    <property type="term" value="P:glycine import into mitochondrion"/>
    <property type="evidence" value="ECO:0007669"/>
    <property type="project" value="TreeGrafter"/>
</dbReference>